<accession>S0A2F9</accession>
<evidence type="ECO:0000313" key="1">
    <source>
        <dbReference type="EMBL" id="AGO48990.1"/>
    </source>
</evidence>
<reference evidence="1 2" key="1">
    <citation type="journal article" date="2013" name="Proc. Natl. Acad. Sci. U.S.A.">
        <title>Twelve previously unknown phage genera are ubiquitous in global oceans.</title>
        <authorList>
            <person name="Holmfeldt K."/>
            <person name="Solonenko N."/>
            <person name="Shah M."/>
            <person name="Corrier K."/>
            <person name="Riemann L."/>
            <person name="Verberkmoes N.C."/>
            <person name="Sullivan M.B."/>
        </authorList>
    </citation>
    <scope>NUCLEOTIDE SEQUENCE [LARGE SCALE GENOMIC DNA]</scope>
    <source>
        <strain evidence="1">Phi14:2</strain>
    </source>
</reference>
<proteinExistence type="predicted"/>
<evidence type="ECO:0000313" key="2">
    <source>
        <dbReference type="Proteomes" id="UP000014725"/>
    </source>
</evidence>
<gene>
    <name evidence="1" type="ORF">Phi14:2_gp112</name>
</gene>
<dbReference type="Proteomes" id="UP000014725">
    <property type="component" value="Segment"/>
</dbReference>
<dbReference type="KEGG" id="vg:16797421"/>
<dbReference type="EMBL" id="KC821624">
    <property type="protein sequence ID" value="AGO48990.1"/>
    <property type="molecule type" value="Genomic_DNA"/>
</dbReference>
<reference evidence="2" key="2">
    <citation type="submission" date="2013-03" db="EMBL/GenBank/DDBJ databases">
        <title>The Cellulophaga phages: a novel, diverse, and globally ubiquitous model system.</title>
        <authorList>
            <person name="Holmfeldt K."/>
            <person name="Solonenko N."/>
            <person name="Shah M."/>
            <person name="Corrier K."/>
            <person name="Riemann L."/>
            <person name="VerBerkmoes N.C."/>
            <person name="Sullivan M.B."/>
        </authorList>
    </citation>
    <scope>NUCLEOTIDE SEQUENCE [LARGE SCALE GENOMIC DNA]</scope>
</reference>
<organism evidence="1 2">
    <name type="scientific">Cellulophaga phage phi14:2</name>
    <dbReference type="NCBI Taxonomy" id="1327990"/>
    <lineage>
        <taxon>Viruses</taxon>
        <taxon>Duplodnaviria</taxon>
        <taxon>Heunggongvirae</taxon>
        <taxon>Uroviricota</taxon>
        <taxon>Caudoviricetes</taxon>
        <taxon>Crassvirales</taxon>
        <taxon>Steigviridae</taxon>
        <taxon>Asinivirinae</taxon>
        <taxon>Akihdevirus</taxon>
        <taxon>Akihdevirus balticus</taxon>
    </lineage>
</organism>
<dbReference type="OrthoDB" id="29130at10239"/>
<dbReference type="GeneID" id="16797421"/>
<name>S0A2F9_9CAUD</name>
<keyword evidence="2" id="KW-1185">Reference proteome</keyword>
<sequence length="99" mass="11449">MKLKEIFNLKNVASFIEGNSKYFYNQLIGLDKDKQEQALWRLSKCEEDCMVTGKCVHCGCPPEKKAFTTTSCNKGARFPDLMDAEAWEKYKQDNNIENE</sequence>
<protein>
    <submittedName>
        <fullName evidence="1">Uncharacterized protein</fullName>
    </submittedName>
</protein>